<dbReference type="InterPro" id="IPR024079">
    <property type="entry name" value="MetalloPept_cat_dom_sf"/>
</dbReference>
<keyword evidence="6 7" id="KW-0482">Metalloprotease</keyword>
<dbReference type="CDD" id="cd06455">
    <property type="entry name" value="M3A_TOP"/>
    <property type="match status" value="1"/>
</dbReference>
<dbReference type="GO" id="GO:0006518">
    <property type="term" value="P:peptide metabolic process"/>
    <property type="evidence" value="ECO:0007669"/>
    <property type="project" value="TreeGrafter"/>
</dbReference>
<dbReference type="Proteomes" id="UP000245956">
    <property type="component" value="Unassembled WGS sequence"/>
</dbReference>
<proteinExistence type="inferred from homology"/>
<dbReference type="InterPro" id="IPR045090">
    <property type="entry name" value="Pept_M3A_M3B"/>
</dbReference>
<evidence type="ECO:0000256" key="6">
    <source>
        <dbReference type="ARBA" id="ARBA00023049"/>
    </source>
</evidence>
<keyword evidence="5 7" id="KW-0862">Zinc</keyword>
<gene>
    <name evidence="9" type="ORF">PCL_08807</name>
</gene>
<dbReference type="GO" id="GO:0006508">
    <property type="term" value="P:proteolysis"/>
    <property type="evidence" value="ECO:0007669"/>
    <property type="project" value="UniProtKB-KW"/>
</dbReference>
<dbReference type="FunFam" id="3.40.390.10:FF:000074">
    <property type="entry name" value="Metalloprotease"/>
    <property type="match status" value="1"/>
</dbReference>
<dbReference type="GO" id="GO:0046872">
    <property type="term" value="F:metal ion binding"/>
    <property type="evidence" value="ECO:0007669"/>
    <property type="project" value="UniProtKB-UniRule"/>
</dbReference>
<evidence type="ECO:0000256" key="5">
    <source>
        <dbReference type="ARBA" id="ARBA00022833"/>
    </source>
</evidence>
<feature type="domain" description="Peptidase M3A/M3B catalytic" evidence="8">
    <location>
        <begin position="213"/>
        <end position="695"/>
    </location>
</feature>
<dbReference type="SUPFAM" id="SSF55486">
    <property type="entry name" value="Metalloproteases ('zincins'), catalytic domain"/>
    <property type="match status" value="1"/>
</dbReference>
<dbReference type="Pfam" id="PF01432">
    <property type="entry name" value="Peptidase_M3"/>
    <property type="match status" value="1"/>
</dbReference>
<dbReference type="InterPro" id="IPR024077">
    <property type="entry name" value="Neurolysin/TOP_dom2"/>
</dbReference>
<reference evidence="9 10" key="1">
    <citation type="journal article" date="2016" name="Front. Microbiol.">
        <title>Genome and transcriptome sequences reveal the specific parasitism of the nematophagous Purpureocillium lilacinum 36-1.</title>
        <authorList>
            <person name="Xie J."/>
            <person name="Li S."/>
            <person name="Mo C."/>
            <person name="Xiao X."/>
            <person name="Peng D."/>
            <person name="Wang G."/>
            <person name="Xiao Y."/>
        </authorList>
    </citation>
    <scope>NUCLEOTIDE SEQUENCE [LARGE SCALE GENOMIC DNA]</scope>
    <source>
        <strain evidence="9 10">36-1</strain>
    </source>
</reference>
<dbReference type="GO" id="GO:0004222">
    <property type="term" value="F:metalloendopeptidase activity"/>
    <property type="evidence" value="ECO:0007669"/>
    <property type="project" value="InterPro"/>
</dbReference>
<evidence type="ECO:0000313" key="10">
    <source>
        <dbReference type="Proteomes" id="UP000245956"/>
    </source>
</evidence>
<name>A0A2U3EGA2_PURLI</name>
<dbReference type="Gene3D" id="3.40.390.10">
    <property type="entry name" value="Collagenase (Catalytic Domain)"/>
    <property type="match status" value="1"/>
</dbReference>
<keyword evidence="4 7" id="KW-0378">Hydrolase</keyword>
<dbReference type="InterPro" id="IPR001567">
    <property type="entry name" value="Pept_M3A_M3B_dom"/>
</dbReference>
<evidence type="ECO:0000256" key="4">
    <source>
        <dbReference type="ARBA" id="ARBA00022801"/>
    </source>
</evidence>
<dbReference type="EMBL" id="LCWV01000004">
    <property type="protein sequence ID" value="PWI73531.1"/>
    <property type="molecule type" value="Genomic_DNA"/>
</dbReference>
<evidence type="ECO:0000256" key="1">
    <source>
        <dbReference type="ARBA" id="ARBA00006040"/>
    </source>
</evidence>
<sequence>MSRPQLPFVFGAAQIMSTMESVIARFEQMHETMIRTVTPSNAFFANTFEPWARVSNETEADTGMIQLLGYVAADKETRDAADKAQRLLGFAHAAWMARSDLFVLLKAAAERDETLDPESRHWMEAKLRDFTTCGHGSLDESTMHAYIRQLSDIEDLKYRYNRNLMEENGGLWMDRQDLDGVPENELQKWKRDGGVNEGKYFVPFANGGAKIVLSYACKESARRKIFLADEAKVPENVKLLQEITCLRDAQAKLLGYKSHGEFRIQGRAIKSVDSVEKLLAELRESLVPLGRLELEELQTLRMESLKTHDPFECSENDRLPPWDLAYYKRLRSLAASVDEEATSEYFPLGPTVTGMLAIFEPILMLRFVKIPQNELDRNSTWHESVEMWEAWDTEGNDFLGFLYFDLLWREDKYKGSQNANIHCGFLKQDGTRKVPATALMCCFPQPTESTCALLKHSEVVILFHELGHAIHDLVSKTKFARFHGTSLPVDFGEMPSILLENWCWMEETLSKLSCHYTTLDPRYLTEWRARHVGAPDPPAKIPSDLSKRLINTRYLNHGLYYLHQLSVSIFDMKIHNPASPSDIASLDLTKLWYDIREDIEGMDFTESRKNGHGHVTFGHLLSGYDMGYYGYLSCTALAQDIYHTVFAADPWNPDAWKRFRMGILQFGGSQPDQMAMLERFLGRQPAFDALAKSLAL</sequence>
<evidence type="ECO:0000256" key="7">
    <source>
        <dbReference type="RuleBase" id="RU003435"/>
    </source>
</evidence>
<protein>
    <submittedName>
        <fullName evidence="9">Metallopeptidase MepB</fullName>
    </submittedName>
</protein>
<organism evidence="9 10">
    <name type="scientific">Purpureocillium lilacinum</name>
    <name type="common">Paecilomyces lilacinus</name>
    <dbReference type="NCBI Taxonomy" id="33203"/>
    <lineage>
        <taxon>Eukaryota</taxon>
        <taxon>Fungi</taxon>
        <taxon>Dikarya</taxon>
        <taxon>Ascomycota</taxon>
        <taxon>Pezizomycotina</taxon>
        <taxon>Sordariomycetes</taxon>
        <taxon>Hypocreomycetidae</taxon>
        <taxon>Hypocreales</taxon>
        <taxon>Ophiocordycipitaceae</taxon>
        <taxon>Purpureocillium</taxon>
    </lineage>
</organism>
<dbReference type="PANTHER" id="PTHR11804:SF84">
    <property type="entry name" value="SACCHAROLYSIN"/>
    <property type="match status" value="1"/>
</dbReference>
<evidence type="ECO:0000256" key="3">
    <source>
        <dbReference type="ARBA" id="ARBA00022723"/>
    </source>
</evidence>
<evidence type="ECO:0000313" key="9">
    <source>
        <dbReference type="EMBL" id="PWI73531.1"/>
    </source>
</evidence>
<comment type="cofactor">
    <cofactor evidence="7">
        <name>Zn(2+)</name>
        <dbReference type="ChEBI" id="CHEBI:29105"/>
    </cofactor>
    <text evidence="7">Binds 1 zinc ion.</text>
</comment>
<evidence type="ECO:0000259" key="8">
    <source>
        <dbReference type="Pfam" id="PF01432"/>
    </source>
</evidence>
<dbReference type="GO" id="GO:0005758">
    <property type="term" value="C:mitochondrial intermembrane space"/>
    <property type="evidence" value="ECO:0007669"/>
    <property type="project" value="TreeGrafter"/>
</dbReference>
<dbReference type="InterPro" id="IPR024080">
    <property type="entry name" value="Neurolysin/TOP_N"/>
</dbReference>
<dbReference type="AlphaFoldDB" id="A0A2U3EGA2"/>
<keyword evidence="3 7" id="KW-0479">Metal-binding</keyword>
<dbReference type="Gene3D" id="1.10.1370.10">
    <property type="entry name" value="Neurolysin, domain 3"/>
    <property type="match status" value="1"/>
</dbReference>
<keyword evidence="2 7" id="KW-0645">Protease</keyword>
<evidence type="ECO:0000256" key="2">
    <source>
        <dbReference type="ARBA" id="ARBA00022670"/>
    </source>
</evidence>
<comment type="caution">
    <text evidence="9">The sequence shown here is derived from an EMBL/GenBank/DDBJ whole genome shotgun (WGS) entry which is preliminary data.</text>
</comment>
<dbReference type="Gene3D" id="1.20.1050.40">
    <property type="entry name" value="Endopeptidase. Chain P, domain 1"/>
    <property type="match status" value="1"/>
</dbReference>
<dbReference type="PANTHER" id="PTHR11804">
    <property type="entry name" value="PROTEASE M3 THIMET OLIGOPEPTIDASE-RELATED"/>
    <property type="match status" value="1"/>
</dbReference>
<comment type="similarity">
    <text evidence="1 7">Belongs to the peptidase M3 family.</text>
</comment>
<accession>A0A2U3EGA2</accession>